<comment type="caution">
    <text evidence="3">The sequence shown here is derived from an EMBL/GenBank/DDBJ whole genome shotgun (WGS) entry which is preliminary data.</text>
</comment>
<dbReference type="SMART" id="SM00267">
    <property type="entry name" value="GGDEF"/>
    <property type="match status" value="1"/>
</dbReference>
<dbReference type="InterPro" id="IPR043128">
    <property type="entry name" value="Rev_trsase/Diguanyl_cyclase"/>
</dbReference>
<dbReference type="CDD" id="cd01949">
    <property type="entry name" value="GGDEF"/>
    <property type="match status" value="1"/>
</dbReference>
<organism evidence="3 4">
    <name type="scientific">Deinococcus ruber</name>
    <dbReference type="NCBI Taxonomy" id="1848197"/>
    <lineage>
        <taxon>Bacteria</taxon>
        <taxon>Thermotogati</taxon>
        <taxon>Deinococcota</taxon>
        <taxon>Deinococci</taxon>
        <taxon>Deinococcales</taxon>
        <taxon>Deinococcaceae</taxon>
        <taxon>Deinococcus</taxon>
    </lineage>
</organism>
<dbReference type="SUPFAM" id="SSF55781">
    <property type="entry name" value="GAF domain-like"/>
    <property type="match status" value="1"/>
</dbReference>
<dbReference type="InterPro" id="IPR050469">
    <property type="entry name" value="Diguanylate_Cyclase"/>
</dbReference>
<evidence type="ECO:0000259" key="1">
    <source>
        <dbReference type="PROSITE" id="PS50112"/>
    </source>
</evidence>
<dbReference type="GO" id="GO:0043709">
    <property type="term" value="P:cell adhesion involved in single-species biofilm formation"/>
    <property type="evidence" value="ECO:0007669"/>
    <property type="project" value="TreeGrafter"/>
</dbReference>
<dbReference type="GO" id="GO:0005886">
    <property type="term" value="C:plasma membrane"/>
    <property type="evidence" value="ECO:0007669"/>
    <property type="project" value="TreeGrafter"/>
</dbReference>
<keyword evidence="4" id="KW-1185">Reference proteome</keyword>
<dbReference type="GO" id="GO:1902201">
    <property type="term" value="P:negative regulation of bacterial-type flagellum-dependent cell motility"/>
    <property type="evidence" value="ECO:0007669"/>
    <property type="project" value="TreeGrafter"/>
</dbReference>
<evidence type="ECO:0000313" key="4">
    <source>
        <dbReference type="Proteomes" id="UP000603865"/>
    </source>
</evidence>
<dbReference type="RefSeq" id="WP_189092212.1">
    <property type="nucleotide sequence ID" value="NZ_BMQL01000031.1"/>
</dbReference>
<dbReference type="PROSITE" id="PS50112">
    <property type="entry name" value="PAS"/>
    <property type="match status" value="1"/>
</dbReference>
<dbReference type="SUPFAM" id="SSF55785">
    <property type="entry name" value="PYP-like sensor domain (PAS domain)"/>
    <property type="match status" value="1"/>
</dbReference>
<dbReference type="Proteomes" id="UP000603865">
    <property type="component" value="Unassembled WGS sequence"/>
</dbReference>
<feature type="domain" description="GGDEF" evidence="2">
    <location>
        <begin position="142"/>
        <end position="269"/>
    </location>
</feature>
<dbReference type="SMART" id="SM00091">
    <property type="entry name" value="PAS"/>
    <property type="match status" value="1"/>
</dbReference>
<dbReference type="InterPro" id="IPR013656">
    <property type="entry name" value="PAS_4"/>
</dbReference>
<dbReference type="AlphaFoldDB" id="A0A918CGX5"/>
<accession>A0A918CGX5</accession>
<dbReference type="InterPro" id="IPR029787">
    <property type="entry name" value="Nucleotide_cyclase"/>
</dbReference>
<evidence type="ECO:0000313" key="3">
    <source>
        <dbReference type="EMBL" id="GGR23619.1"/>
    </source>
</evidence>
<feature type="domain" description="PAS" evidence="1">
    <location>
        <begin position="16"/>
        <end position="75"/>
    </location>
</feature>
<dbReference type="PROSITE" id="PS50887">
    <property type="entry name" value="GGDEF"/>
    <property type="match status" value="1"/>
</dbReference>
<evidence type="ECO:0000259" key="2">
    <source>
        <dbReference type="PROSITE" id="PS50887"/>
    </source>
</evidence>
<dbReference type="SUPFAM" id="SSF55073">
    <property type="entry name" value="Nucleotide cyclase"/>
    <property type="match status" value="1"/>
</dbReference>
<name>A0A918CGX5_9DEIO</name>
<reference evidence="3" key="1">
    <citation type="journal article" date="2014" name="Int. J. Syst. Evol. Microbiol.">
        <title>Complete genome sequence of Corynebacterium casei LMG S-19264T (=DSM 44701T), isolated from a smear-ripened cheese.</title>
        <authorList>
            <consortium name="US DOE Joint Genome Institute (JGI-PGF)"/>
            <person name="Walter F."/>
            <person name="Albersmeier A."/>
            <person name="Kalinowski J."/>
            <person name="Ruckert C."/>
        </authorList>
    </citation>
    <scope>NUCLEOTIDE SEQUENCE</scope>
    <source>
        <strain evidence="3">JCM 31311</strain>
    </source>
</reference>
<dbReference type="Pfam" id="PF00990">
    <property type="entry name" value="GGDEF"/>
    <property type="match status" value="1"/>
</dbReference>
<dbReference type="PANTHER" id="PTHR45138:SF9">
    <property type="entry name" value="DIGUANYLATE CYCLASE DGCM-RELATED"/>
    <property type="match status" value="1"/>
</dbReference>
<dbReference type="GO" id="GO:0052621">
    <property type="term" value="F:diguanylate cyclase activity"/>
    <property type="evidence" value="ECO:0007669"/>
    <property type="project" value="TreeGrafter"/>
</dbReference>
<dbReference type="InterPro" id="IPR035965">
    <property type="entry name" value="PAS-like_dom_sf"/>
</dbReference>
<sequence length="385" mass="42344">MTDLSPSKGVHPFDWVDDIIFILDHAGRFTFVNTFALKAWGKQAPELLGSTFEEAVPEKATQELKDAFQHALMTQQRTEFDTFGLRHNAWINVTLYPHHGGLIVQVKPLSKHAGATVPADHDLLTGCLTRAAFQGALQNLPLPYVVAIIDLNQLKSINALHGHTGGDTHIRRCAHALNAALPAETILCRWGGDEFVMLTPGRDQAALQELLDDTNAALPQPLPTMEAFSVGMAVREPGTAYDRAFAIADEHLQLRKEQLGGGTLGGREADPFMTFSQELEALQDPGDLIQHALNRLLNLLDFDQAAYAVIDDTETFFSHQAHRDDVPMPQPALNVRVPLAEPGMLHAVQRLKTTVWSTDYQSTAYTLPNVLQQNVKSGIVTPVFS</sequence>
<dbReference type="EMBL" id="BMQL01000031">
    <property type="protein sequence ID" value="GGR23619.1"/>
    <property type="molecule type" value="Genomic_DNA"/>
</dbReference>
<dbReference type="Gene3D" id="3.30.450.40">
    <property type="match status" value="1"/>
</dbReference>
<gene>
    <name evidence="3" type="ORF">GCM10008957_39370</name>
</gene>
<dbReference type="Pfam" id="PF08448">
    <property type="entry name" value="PAS_4"/>
    <property type="match status" value="1"/>
</dbReference>
<reference evidence="3" key="2">
    <citation type="submission" date="2020-09" db="EMBL/GenBank/DDBJ databases">
        <authorList>
            <person name="Sun Q."/>
            <person name="Ohkuma M."/>
        </authorList>
    </citation>
    <scope>NUCLEOTIDE SEQUENCE</scope>
    <source>
        <strain evidence="3">JCM 31311</strain>
    </source>
</reference>
<protein>
    <recommendedName>
        <fullName evidence="5">GGDEF domain-containing protein</fullName>
    </recommendedName>
</protein>
<dbReference type="InterPro" id="IPR000160">
    <property type="entry name" value="GGDEF_dom"/>
</dbReference>
<dbReference type="NCBIfam" id="TIGR00254">
    <property type="entry name" value="GGDEF"/>
    <property type="match status" value="1"/>
</dbReference>
<dbReference type="NCBIfam" id="TIGR00229">
    <property type="entry name" value="sensory_box"/>
    <property type="match status" value="1"/>
</dbReference>
<evidence type="ECO:0008006" key="5">
    <source>
        <dbReference type="Google" id="ProtNLM"/>
    </source>
</evidence>
<dbReference type="InterPro" id="IPR000014">
    <property type="entry name" value="PAS"/>
</dbReference>
<dbReference type="Gene3D" id="3.30.70.270">
    <property type="match status" value="1"/>
</dbReference>
<dbReference type="CDD" id="cd00130">
    <property type="entry name" value="PAS"/>
    <property type="match status" value="1"/>
</dbReference>
<dbReference type="PANTHER" id="PTHR45138">
    <property type="entry name" value="REGULATORY COMPONENTS OF SENSORY TRANSDUCTION SYSTEM"/>
    <property type="match status" value="1"/>
</dbReference>
<proteinExistence type="predicted"/>
<dbReference type="InterPro" id="IPR029016">
    <property type="entry name" value="GAF-like_dom_sf"/>
</dbReference>
<dbReference type="Gene3D" id="3.30.450.20">
    <property type="entry name" value="PAS domain"/>
    <property type="match status" value="1"/>
</dbReference>